<dbReference type="InterPro" id="IPR000551">
    <property type="entry name" value="MerR-type_HTH_dom"/>
</dbReference>
<evidence type="ECO:0000313" key="4">
    <source>
        <dbReference type="EMBL" id="MFC3853193.1"/>
    </source>
</evidence>
<feature type="coiled-coil region" evidence="2">
    <location>
        <begin position="96"/>
        <end position="126"/>
    </location>
</feature>
<dbReference type="Gene3D" id="1.10.1660.10">
    <property type="match status" value="1"/>
</dbReference>
<evidence type="ECO:0000313" key="5">
    <source>
        <dbReference type="Proteomes" id="UP001595617"/>
    </source>
</evidence>
<dbReference type="PANTHER" id="PTHR30204">
    <property type="entry name" value="REDOX-CYCLING DRUG-SENSING TRANSCRIPTIONAL ACTIVATOR SOXR"/>
    <property type="match status" value="1"/>
</dbReference>
<feature type="domain" description="HTH merR-type" evidence="3">
    <location>
        <begin position="6"/>
        <end position="73"/>
    </location>
</feature>
<evidence type="ECO:0000259" key="3">
    <source>
        <dbReference type="PROSITE" id="PS50937"/>
    </source>
</evidence>
<sequence length="149" mass="17588">MKQRETWSINELSREFDITPRSIRFYEDEGLLFPTRRGQTRIYSKQDRVRLKLILRGKRLGFALAEIRELFVLYDATSKNNDKQLQAMIAKVHEKQAVLEQQLQDLRIVQEELRNAEARCWNAMSEDGRQALESELNYRFEQPLEGGVA</sequence>
<keyword evidence="5" id="KW-1185">Reference proteome</keyword>
<dbReference type="EMBL" id="JBHRYR010000003">
    <property type="protein sequence ID" value="MFC3853193.1"/>
    <property type="molecule type" value="Genomic_DNA"/>
</dbReference>
<dbReference type="SMART" id="SM00422">
    <property type="entry name" value="HTH_MERR"/>
    <property type="match status" value="1"/>
</dbReference>
<organism evidence="4 5">
    <name type="scientific">Saccharospirillum mangrovi</name>
    <dbReference type="NCBI Taxonomy" id="2161747"/>
    <lineage>
        <taxon>Bacteria</taxon>
        <taxon>Pseudomonadati</taxon>
        <taxon>Pseudomonadota</taxon>
        <taxon>Gammaproteobacteria</taxon>
        <taxon>Oceanospirillales</taxon>
        <taxon>Saccharospirillaceae</taxon>
        <taxon>Saccharospirillum</taxon>
    </lineage>
</organism>
<dbReference type="PROSITE" id="PS50937">
    <property type="entry name" value="HTH_MERR_2"/>
    <property type="match status" value="1"/>
</dbReference>
<dbReference type="Proteomes" id="UP001595617">
    <property type="component" value="Unassembled WGS sequence"/>
</dbReference>
<evidence type="ECO:0000256" key="1">
    <source>
        <dbReference type="ARBA" id="ARBA00023125"/>
    </source>
</evidence>
<dbReference type="InterPro" id="IPR047057">
    <property type="entry name" value="MerR_fam"/>
</dbReference>
<reference evidence="5" key="1">
    <citation type="journal article" date="2019" name="Int. J. Syst. Evol. Microbiol.">
        <title>The Global Catalogue of Microorganisms (GCM) 10K type strain sequencing project: providing services to taxonomists for standard genome sequencing and annotation.</title>
        <authorList>
            <consortium name="The Broad Institute Genomics Platform"/>
            <consortium name="The Broad Institute Genome Sequencing Center for Infectious Disease"/>
            <person name="Wu L."/>
            <person name="Ma J."/>
        </authorList>
    </citation>
    <scope>NUCLEOTIDE SEQUENCE [LARGE SCALE GENOMIC DNA]</scope>
    <source>
        <strain evidence="5">IBRC 10765</strain>
    </source>
</reference>
<keyword evidence="2" id="KW-0175">Coiled coil</keyword>
<dbReference type="CDD" id="cd04776">
    <property type="entry name" value="HTH_GnyR"/>
    <property type="match status" value="1"/>
</dbReference>
<gene>
    <name evidence="4" type="ORF">ACFOOG_10150</name>
</gene>
<dbReference type="InterPro" id="IPR009061">
    <property type="entry name" value="DNA-bd_dom_put_sf"/>
</dbReference>
<evidence type="ECO:0000256" key="2">
    <source>
        <dbReference type="SAM" id="Coils"/>
    </source>
</evidence>
<accession>A0ABV7ZXE4</accession>
<dbReference type="PANTHER" id="PTHR30204:SF58">
    <property type="entry name" value="HTH-TYPE TRANSCRIPTIONAL REGULATOR YFMP"/>
    <property type="match status" value="1"/>
</dbReference>
<dbReference type="GO" id="GO:0003677">
    <property type="term" value="F:DNA binding"/>
    <property type="evidence" value="ECO:0007669"/>
    <property type="project" value="UniProtKB-KW"/>
</dbReference>
<keyword evidence="1 4" id="KW-0238">DNA-binding</keyword>
<dbReference type="Pfam" id="PF13411">
    <property type="entry name" value="MerR_1"/>
    <property type="match status" value="1"/>
</dbReference>
<dbReference type="SUPFAM" id="SSF46955">
    <property type="entry name" value="Putative DNA-binding domain"/>
    <property type="match status" value="1"/>
</dbReference>
<protein>
    <submittedName>
        <fullName evidence="4">MerR family DNA-binding transcriptional regulator</fullName>
    </submittedName>
</protein>
<comment type="caution">
    <text evidence="4">The sequence shown here is derived from an EMBL/GenBank/DDBJ whole genome shotgun (WGS) entry which is preliminary data.</text>
</comment>
<dbReference type="RefSeq" id="WP_380696116.1">
    <property type="nucleotide sequence ID" value="NZ_JBHRYR010000003.1"/>
</dbReference>
<name>A0ABV7ZXE4_9GAMM</name>
<proteinExistence type="predicted"/>